<dbReference type="InterPro" id="IPR041698">
    <property type="entry name" value="Methyltransf_25"/>
</dbReference>
<dbReference type="GO" id="GO:0008168">
    <property type="term" value="F:methyltransferase activity"/>
    <property type="evidence" value="ECO:0007669"/>
    <property type="project" value="UniProtKB-KW"/>
</dbReference>
<dbReference type="InterPro" id="IPR048711">
    <property type="entry name" value="WHD_Rv2258c"/>
</dbReference>
<dbReference type="EMBL" id="JBHSBA010000009">
    <property type="protein sequence ID" value="MFC4127126.1"/>
    <property type="molecule type" value="Genomic_DNA"/>
</dbReference>
<dbReference type="PANTHER" id="PTHR45128">
    <property type="entry name" value="METHYLTRANSFERASE TYPE 11"/>
    <property type="match status" value="1"/>
</dbReference>
<dbReference type="Pfam" id="PF21320">
    <property type="entry name" value="WHD_Rv2258c"/>
    <property type="match status" value="1"/>
</dbReference>
<dbReference type="Pfam" id="PF13649">
    <property type="entry name" value="Methyltransf_25"/>
    <property type="match status" value="1"/>
</dbReference>
<comment type="caution">
    <text evidence="3">The sequence shown here is derived from an EMBL/GenBank/DDBJ whole genome shotgun (WGS) entry which is preliminary data.</text>
</comment>
<protein>
    <submittedName>
        <fullName evidence="3">Class I SAM-dependent methyltransferase</fullName>
        <ecNumber evidence="3">2.1.1.-</ecNumber>
    </submittedName>
</protein>
<evidence type="ECO:0000259" key="1">
    <source>
        <dbReference type="Pfam" id="PF13649"/>
    </source>
</evidence>
<evidence type="ECO:0000259" key="2">
    <source>
        <dbReference type="Pfam" id="PF21320"/>
    </source>
</evidence>
<dbReference type="GO" id="GO:0032259">
    <property type="term" value="P:methylation"/>
    <property type="evidence" value="ECO:0007669"/>
    <property type="project" value="UniProtKB-KW"/>
</dbReference>
<accession>A0ABV8L8I4</accession>
<dbReference type="EC" id="2.1.1.-" evidence="3"/>
<keyword evidence="3" id="KW-0489">Methyltransferase</keyword>
<keyword evidence="3" id="KW-0808">Transferase</keyword>
<sequence length="352" mass="37436">MNTAEQTGEQFAERLFGAALGAVDVLAIHLGDRLGWYQALAEHGPADALELTARAGGNLRYAREWLEQQAATGVLSVDADGRFALPAGPAEVLTDRGSLNYLAPLARMLAGAAVQLPALVEAYRHGGGVGWSEYGADMRESQSDMNRPWFEHRLAAGLAGVPDIHAVLSAPNARAADIGPGGGWSSIALARAYPDLLIDGYDIDEPSVAMARANAADFGDRVHFHHADAATALPADSFDVLFAFECLHDMPHPVEVLTAMRTALRPGGAVVIMDEAVDGEFTAPAGEVDRLMYGFSLLVCLPDGMAHPGSAATGTVMRASTLTEYAERAGFSAVDILPIEDFGFWRFYRLTV</sequence>
<dbReference type="InterPro" id="IPR029063">
    <property type="entry name" value="SAM-dependent_MTases_sf"/>
</dbReference>
<organism evidence="3 4">
    <name type="scientific">Nocardia rhizosphaerae</name>
    <dbReference type="NCBI Taxonomy" id="1691571"/>
    <lineage>
        <taxon>Bacteria</taxon>
        <taxon>Bacillati</taxon>
        <taxon>Actinomycetota</taxon>
        <taxon>Actinomycetes</taxon>
        <taxon>Mycobacteriales</taxon>
        <taxon>Nocardiaceae</taxon>
        <taxon>Nocardia</taxon>
    </lineage>
</organism>
<name>A0ABV8L8I4_9NOCA</name>
<reference evidence="4" key="1">
    <citation type="journal article" date="2019" name="Int. J. Syst. Evol. Microbiol.">
        <title>The Global Catalogue of Microorganisms (GCM) 10K type strain sequencing project: providing services to taxonomists for standard genome sequencing and annotation.</title>
        <authorList>
            <consortium name="The Broad Institute Genomics Platform"/>
            <consortium name="The Broad Institute Genome Sequencing Center for Infectious Disease"/>
            <person name="Wu L."/>
            <person name="Ma J."/>
        </authorList>
    </citation>
    <scope>NUCLEOTIDE SEQUENCE [LARGE SCALE GENOMIC DNA]</scope>
    <source>
        <strain evidence="4">CGMCC 4.7204</strain>
    </source>
</reference>
<feature type="domain" description="Methyltransferase" evidence="1">
    <location>
        <begin position="176"/>
        <end position="268"/>
    </location>
</feature>
<dbReference type="RefSeq" id="WP_378552296.1">
    <property type="nucleotide sequence ID" value="NZ_JBHSBA010000009.1"/>
</dbReference>
<dbReference type="Proteomes" id="UP001595767">
    <property type="component" value="Unassembled WGS sequence"/>
</dbReference>
<evidence type="ECO:0000313" key="3">
    <source>
        <dbReference type="EMBL" id="MFC4127126.1"/>
    </source>
</evidence>
<dbReference type="InterPro" id="IPR053173">
    <property type="entry name" value="SAM-binding_MTase"/>
</dbReference>
<dbReference type="Gene3D" id="3.40.50.150">
    <property type="entry name" value="Vaccinia Virus protein VP39"/>
    <property type="match status" value="1"/>
</dbReference>
<dbReference type="CDD" id="cd02440">
    <property type="entry name" value="AdoMet_MTases"/>
    <property type="match status" value="1"/>
</dbReference>
<keyword evidence="4" id="KW-1185">Reference proteome</keyword>
<gene>
    <name evidence="3" type="ORF">ACFOW8_19520</name>
</gene>
<evidence type="ECO:0000313" key="4">
    <source>
        <dbReference type="Proteomes" id="UP001595767"/>
    </source>
</evidence>
<dbReference type="SUPFAM" id="SSF53335">
    <property type="entry name" value="S-adenosyl-L-methionine-dependent methyltransferases"/>
    <property type="match status" value="1"/>
</dbReference>
<feature type="domain" description="S-adenosylmethionine-dependent methyltransferase Rv2258c-like winged HTH" evidence="2">
    <location>
        <begin position="26"/>
        <end position="94"/>
    </location>
</feature>
<proteinExistence type="predicted"/>